<comment type="caution">
    <text evidence="5">The sequence shown here is derived from an EMBL/GenBank/DDBJ whole genome shotgun (WGS) entry which is preliminary data.</text>
</comment>
<dbReference type="EMBL" id="BAAAEU010000024">
    <property type="protein sequence ID" value="GAA0720344.1"/>
    <property type="molecule type" value="Genomic_DNA"/>
</dbReference>
<proteinExistence type="predicted"/>
<keyword evidence="6" id="KW-1185">Reference proteome</keyword>
<evidence type="ECO:0000313" key="6">
    <source>
        <dbReference type="Proteomes" id="UP001501523"/>
    </source>
</evidence>
<gene>
    <name evidence="5" type="ORF">GCM10009105_29660</name>
</gene>
<feature type="domain" description="PPIase cyclophilin-type" evidence="4">
    <location>
        <begin position="27"/>
        <end position="217"/>
    </location>
</feature>
<dbReference type="PANTHER" id="PTHR43246">
    <property type="entry name" value="PEPTIDYL-PROLYL CIS-TRANS ISOMERASE CYP38, CHLOROPLASTIC"/>
    <property type="match status" value="1"/>
</dbReference>
<dbReference type="InterPro" id="IPR029000">
    <property type="entry name" value="Cyclophilin-like_dom_sf"/>
</dbReference>
<organism evidence="5 6">
    <name type="scientific">Dokdonella soli</name>
    <dbReference type="NCBI Taxonomy" id="529810"/>
    <lineage>
        <taxon>Bacteria</taxon>
        <taxon>Pseudomonadati</taxon>
        <taxon>Pseudomonadota</taxon>
        <taxon>Gammaproteobacteria</taxon>
        <taxon>Lysobacterales</taxon>
        <taxon>Rhodanobacteraceae</taxon>
        <taxon>Dokdonella</taxon>
    </lineage>
</organism>
<dbReference type="InterPro" id="IPR044665">
    <property type="entry name" value="E_coli_cyclophilin_A-like"/>
</dbReference>
<dbReference type="GO" id="GO:0016853">
    <property type="term" value="F:isomerase activity"/>
    <property type="evidence" value="ECO:0007669"/>
    <property type="project" value="UniProtKB-KW"/>
</dbReference>
<evidence type="ECO:0000256" key="1">
    <source>
        <dbReference type="ARBA" id="ARBA00013194"/>
    </source>
</evidence>
<reference evidence="5 6" key="1">
    <citation type="journal article" date="2019" name="Int. J. Syst. Evol. Microbiol.">
        <title>The Global Catalogue of Microorganisms (GCM) 10K type strain sequencing project: providing services to taxonomists for standard genome sequencing and annotation.</title>
        <authorList>
            <consortium name="The Broad Institute Genomics Platform"/>
            <consortium name="The Broad Institute Genome Sequencing Center for Infectious Disease"/>
            <person name="Wu L."/>
            <person name="Ma J."/>
        </authorList>
    </citation>
    <scope>NUCLEOTIDE SEQUENCE [LARGE SCALE GENOMIC DNA]</scope>
    <source>
        <strain evidence="5 6">JCM 15421</strain>
    </source>
</reference>
<sequence length="279" mass="30706">MQQVLDASKPSDWRATDPDNTLYVDLPAGRVVIELAPAFAPLHAANIKTMVREHYFDGLAILRVQDNFVTQWGDPDTDQPDKARPLGKASKTLAAEFERAITKDLPFTRLPDGDVYASEVGFTNGMPAARDPKTGKTWLAHCYGMFGVGRDNGAETGSGAELYVVIGHAPRQLDRNIAVVGRVVRGMELLSALPRGTGALGFYEKPEQRLAIKSVRLAAEVPAAERTPLEILRTDTPTFMALVESRRNRSDDWYKVPAGRIDLCNVPIPVRAPREQSTR</sequence>
<evidence type="ECO:0000256" key="3">
    <source>
        <dbReference type="ARBA" id="ARBA00023235"/>
    </source>
</evidence>
<evidence type="ECO:0000313" key="5">
    <source>
        <dbReference type="EMBL" id="GAA0720344.1"/>
    </source>
</evidence>
<evidence type="ECO:0000259" key="4">
    <source>
        <dbReference type="PROSITE" id="PS50072"/>
    </source>
</evidence>
<dbReference type="PROSITE" id="PS50072">
    <property type="entry name" value="CSA_PPIASE_2"/>
    <property type="match status" value="1"/>
</dbReference>
<dbReference type="SUPFAM" id="SSF50891">
    <property type="entry name" value="Cyclophilin-like"/>
    <property type="match status" value="1"/>
</dbReference>
<keyword evidence="3 5" id="KW-0413">Isomerase</keyword>
<dbReference type="InterPro" id="IPR002130">
    <property type="entry name" value="Cyclophilin-type_PPIase_dom"/>
</dbReference>
<name>A0ABN1IS66_9GAMM</name>
<keyword evidence="2" id="KW-0697">Rotamase</keyword>
<dbReference type="Proteomes" id="UP001501523">
    <property type="component" value="Unassembled WGS sequence"/>
</dbReference>
<accession>A0ABN1IS66</accession>
<evidence type="ECO:0000256" key="2">
    <source>
        <dbReference type="ARBA" id="ARBA00023110"/>
    </source>
</evidence>
<protein>
    <recommendedName>
        <fullName evidence="1">peptidylprolyl isomerase</fullName>
        <ecNumber evidence="1">5.2.1.8</ecNumber>
    </recommendedName>
</protein>
<dbReference type="Gene3D" id="2.40.100.10">
    <property type="entry name" value="Cyclophilin-like"/>
    <property type="match status" value="1"/>
</dbReference>
<dbReference type="Pfam" id="PF00160">
    <property type="entry name" value="Pro_isomerase"/>
    <property type="match status" value="1"/>
</dbReference>
<dbReference type="EC" id="5.2.1.8" evidence="1"/>